<dbReference type="AlphaFoldDB" id="L8H5P6"/>
<protein>
    <submittedName>
        <fullName evidence="2">Uncharacterized protein</fullName>
    </submittedName>
</protein>
<dbReference type="KEGG" id="acan:ACA1_113890"/>
<proteinExistence type="predicted"/>
<dbReference type="EMBL" id="KB007926">
    <property type="protein sequence ID" value="ELR20043.1"/>
    <property type="molecule type" value="Genomic_DNA"/>
</dbReference>
<keyword evidence="3" id="KW-1185">Reference proteome</keyword>
<feature type="compositionally biased region" description="Low complexity" evidence="1">
    <location>
        <begin position="51"/>
        <end position="66"/>
    </location>
</feature>
<name>L8H5P6_ACACF</name>
<feature type="region of interest" description="Disordered" evidence="1">
    <location>
        <begin position="51"/>
        <end position="115"/>
    </location>
</feature>
<dbReference type="VEuPathDB" id="AmoebaDB:ACA1_113890"/>
<accession>L8H5P6</accession>
<feature type="compositionally biased region" description="Low complexity" evidence="1">
    <location>
        <begin position="75"/>
        <end position="106"/>
    </location>
</feature>
<feature type="compositionally biased region" description="Polar residues" evidence="1">
    <location>
        <begin position="184"/>
        <end position="197"/>
    </location>
</feature>
<dbReference type="Proteomes" id="UP000011083">
    <property type="component" value="Unassembled WGS sequence"/>
</dbReference>
<organism evidence="2 3">
    <name type="scientific">Acanthamoeba castellanii (strain ATCC 30010 / Neff)</name>
    <dbReference type="NCBI Taxonomy" id="1257118"/>
    <lineage>
        <taxon>Eukaryota</taxon>
        <taxon>Amoebozoa</taxon>
        <taxon>Discosea</taxon>
        <taxon>Longamoebia</taxon>
        <taxon>Centramoebida</taxon>
        <taxon>Acanthamoebidae</taxon>
        <taxon>Acanthamoeba</taxon>
    </lineage>
</organism>
<dbReference type="GeneID" id="14920883"/>
<gene>
    <name evidence="2" type="ORF">ACA1_113890</name>
</gene>
<feature type="region of interest" description="Disordered" evidence="1">
    <location>
        <begin position="149"/>
        <end position="220"/>
    </location>
</feature>
<feature type="compositionally biased region" description="Low complexity" evidence="1">
    <location>
        <begin position="200"/>
        <end position="216"/>
    </location>
</feature>
<reference evidence="2 3" key="1">
    <citation type="journal article" date="2013" name="Genome Biol.">
        <title>Genome of Acanthamoeba castellanii highlights extensive lateral gene transfer and early evolution of tyrosine kinase signaling.</title>
        <authorList>
            <person name="Clarke M."/>
            <person name="Lohan A.J."/>
            <person name="Liu B."/>
            <person name="Lagkouvardos I."/>
            <person name="Roy S."/>
            <person name="Zafar N."/>
            <person name="Bertelli C."/>
            <person name="Schilde C."/>
            <person name="Kianianmomeni A."/>
            <person name="Burglin T.R."/>
            <person name="Frech C."/>
            <person name="Turcotte B."/>
            <person name="Kopec K.O."/>
            <person name="Synnott J.M."/>
            <person name="Choo C."/>
            <person name="Paponov I."/>
            <person name="Finkler A."/>
            <person name="Soon Heng Tan C."/>
            <person name="Hutchins A.P."/>
            <person name="Weinmeier T."/>
            <person name="Rattei T."/>
            <person name="Chu J.S."/>
            <person name="Gimenez G."/>
            <person name="Irimia M."/>
            <person name="Rigden D.J."/>
            <person name="Fitzpatrick D.A."/>
            <person name="Lorenzo-Morales J."/>
            <person name="Bateman A."/>
            <person name="Chiu C.H."/>
            <person name="Tang P."/>
            <person name="Hegemann P."/>
            <person name="Fromm H."/>
            <person name="Raoult D."/>
            <person name="Greub G."/>
            <person name="Miranda-Saavedra D."/>
            <person name="Chen N."/>
            <person name="Nash P."/>
            <person name="Ginger M.L."/>
            <person name="Horn M."/>
            <person name="Schaap P."/>
            <person name="Caler L."/>
            <person name="Loftus B."/>
        </authorList>
    </citation>
    <scope>NUCLEOTIDE SEQUENCE [LARGE SCALE GENOMIC DNA]</scope>
    <source>
        <strain evidence="2 3">Neff</strain>
    </source>
</reference>
<evidence type="ECO:0000313" key="3">
    <source>
        <dbReference type="Proteomes" id="UP000011083"/>
    </source>
</evidence>
<feature type="region of interest" description="Disordered" evidence="1">
    <location>
        <begin position="1"/>
        <end position="23"/>
    </location>
</feature>
<evidence type="ECO:0000256" key="1">
    <source>
        <dbReference type="SAM" id="MobiDB-lite"/>
    </source>
</evidence>
<sequence length="231" mass="24591">MQTASSSSTSVSIPSDAPRSVDDALNSSTWFQQQRYWEETTRVQTQLLALLQKQQTKTTTGATTAEAKPRRPRRNSVSPVSQSTFKKTSTATSSTTFPTFPTAEPTAARRRGSWSSSTMAAAQSAAFLGLADEAAAVSAMQLLALAHTSKRDAKRAQGCTSPFGKAKEAEPYSSFDDTGDLQPQPDNDSQPASSASTKRPFVSFSSASSPASHSAPMQERANIMSISALLN</sequence>
<evidence type="ECO:0000313" key="2">
    <source>
        <dbReference type="EMBL" id="ELR20043.1"/>
    </source>
</evidence>
<feature type="compositionally biased region" description="Low complexity" evidence="1">
    <location>
        <begin position="1"/>
        <end position="15"/>
    </location>
</feature>
<dbReference type="RefSeq" id="XP_004342153.1">
    <property type="nucleotide sequence ID" value="XM_004342104.1"/>
</dbReference>